<dbReference type="EMBL" id="BSYR01000010">
    <property type="protein sequence ID" value="GMI71003.1"/>
    <property type="molecule type" value="Genomic_DNA"/>
</dbReference>
<evidence type="ECO:0000313" key="3">
    <source>
        <dbReference type="Proteomes" id="UP001165190"/>
    </source>
</evidence>
<comment type="caution">
    <text evidence="2">The sequence shown here is derived from an EMBL/GenBank/DDBJ whole genome shotgun (WGS) entry which is preliminary data.</text>
</comment>
<gene>
    <name evidence="2" type="ORF">HRI_000769600</name>
</gene>
<keyword evidence="1" id="KW-0732">Signal</keyword>
<keyword evidence="3" id="KW-1185">Reference proteome</keyword>
<feature type="signal peptide" evidence="1">
    <location>
        <begin position="1"/>
        <end position="26"/>
    </location>
</feature>
<dbReference type="AlphaFoldDB" id="A0A9W7H5W1"/>
<accession>A0A9W7H5W1</accession>
<dbReference type="OrthoDB" id="1435117at2759"/>
<proteinExistence type="predicted"/>
<evidence type="ECO:0000313" key="2">
    <source>
        <dbReference type="EMBL" id="GMI71003.1"/>
    </source>
</evidence>
<evidence type="ECO:0000256" key="1">
    <source>
        <dbReference type="SAM" id="SignalP"/>
    </source>
</evidence>
<name>A0A9W7H5W1_HIBTR</name>
<protein>
    <recommendedName>
        <fullName evidence="4">RNase H type-1 domain-containing protein</fullName>
    </recommendedName>
</protein>
<organism evidence="2 3">
    <name type="scientific">Hibiscus trionum</name>
    <name type="common">Flower of an hour</name>
    <dbReference type="NCBI Taxonomy" id="183268"/>
    <lineage>
        <taxon>Eukaryota</taxon>
        <taxon>Viridiplantae</taxon>
        <taxon>Streptophyta</taxon>
        <taxon>Embryophyta</taxon>
        <taxon>Tracheophyta</taxon>
        <taxon>Spermatophyta</taxon>
        <taxon>Magnoliopsida</taxon>
        <taxon>eudicotyledons</taxon>
        <taxon>Gunneridae</taxon>
        <taxon>Pentapetalae</taxon>
        <taxon>rosids</taxon>
        <taxon>malvids</taxon>
        <taxon>Malvales</taxon>
        <taxon>Malvaceae</taxon>
        <taxon>Malvoideae</taxon>
        <taxon>Hibiscus</taxon>
    </lineage>
</organism>
<evidence type="ECO:0008006" key="4">
    <source>
        <dbReference type="Google" id="ProtNLM"/>
    </source>
</evidence>
<dbReference type="Proteomes" id="UP001165190">
    <property type="component" value="Unassembled WGS sequence"/>
</dbReference>
<sequence length="129" mass="14521">MKPGLVYLRLWFCLLWLFRNDVVFNGKSFDLMNLLFIFKSRLAWWSKAKYPDYHATLDEIIADPATIESVLIKKSCAAAPAVWCPPPIGWLKLNVDVAMNVEGSAGVLRNEAGICLASFSQPLLCRSRS</sequence>
<feature type="chain" id="PRO_5040936230" description="RNase H type-1 domain-containing protein" evidence="1">
    <location>
        <begin position="27"/>
        <end position="129"/>
    </location>
</feature>
<reference evidence="2" key="1">
    <citation type="submission" date="2023-05" db="EMBL/GenBank/DDBJ databases">
        <title>Genome and transcriptome analyses reveal genes involved in the formation of fine ridges on petal epidermal cells in Hibiscus trionum.</title>
        <authorList>
            <person name="Koshimizu S."/>
            <person name="Masuda S."/>
            <person name="Ishii T."/>
            <person name="Shirasu K."/>
            <person name="Hoshino A."/>
            <person name="Arita M."/>
        </authorList>
    </citation>
    <scope>NUCLEOTIDE SEQUENCE</scope>
    <source>
        <strain evidence="2">Hamamatsu line</strain>
    </source>
</reference>